<evidence type="ECO:0000256" key="6">
    <source>
        <dbReference type="SAM" id="Phobius"/>
    </source>
</evidence>
<evidence type="ECO:0000259" key="7">
    <source>
        <dbReference type="PROSITE" id="PS50850"/>
    </source>
</evidence>
<accession>A0A8E2B6G9</accession>
<dbReference type="SUPFAM" id="SSF103473">
    <property type="entry name" value="MFS general substrate transporter"/>
    <property type="match status" value="1"/>
</dbReference>
<dbReference type="GO" id="GO:0005886">
    <property type="term" value="C:plasma membrane"/>
    <property type="evidence" value="ECO:0007669"/>
    <property type="project" value="UniProtKB-SubCell"/>
</dbReference>
<feature type="transmembrane region" description="Helical" evidence="6">
    <location>
        <begin position="340"/>
        <end position="361"/>
    </location>
</feature>
<gene>
    <name evidence="8" type="ORF">H5411_24830</name>
</gene>
<feature type="transmembrane region" description="Helical" evidence="6">
    <location>
        <begin position="144"/>
        <end position="165"/>
    </location>
</feature>
<proteinExistence type="predicted"/>
<evidence type="ECO:0000313" key="9">
    <source>
        <dbReference type="Proteomes" id="UP000550260"/>
    </source>
</evidence>
<evidence type="ECO:0000256" key="2">
    <source>
        <dbReference type="ARBA" id="ARBA00022448"/>
    </source>
</evidence>
<dbReference type="EMBL" id="JACJHR010000037">
    <property type="protein sequence ID" value="MBB2502350.1"/>
    <property type="molecule type" value="Genomic_DNA"/>
</dbReference>
<dbReference type="Proteomes" id="UP000550260">
    <property type="component" value="Unassembled WGS sequence"/>
</dbReference>
<protein>
    <submittedName>
        <fullName evidence="8">MFS transporter</fullName>
    </submittedName>
</protein>
<keyword evidence="3 6" id="KW-0812">Transmembrane</keyword>
<feature type="transmembrane region" description="Helical" evidence="6">
    <location>
        <begin position="248"/>
        <end position="269"/>
    </location>
</feature>
<comment type="caution">
    <text evidence="8">The sequence shown here is derived from an EMBL/GenBank/DDBJ whole genome shotgun (WGS) entry which is preliminary data.</text>
</comment>
<keyword evidence="2" id="KW-0813">Transport</keyword>
<sequence>MNVGYASLTMRADIGLTAASYGLGAGIFFAAYCLLEVPSNLLLQRFGARAWIARIMITWGLVVILSAFVQNTGQFFVARVLLGAAEAGFYPGVVYFLTRWFPRVRLASALAVLTIAGPVGNIVVGPLSGWILQATHLAAGLQGWRWLFIIEGVPAIVAGVLFAVIMRDTPASAKWLTDEERRELQSAMVSPTRAQLDSAVSFRVRLASGLKNRRAWAVALLLGANYLGVYGVIFWLPTLVKGTGIDDTVTVGLLSAIPWCVAIVATLLVARSADRTQRHRALFAVGMFVAVVGLLVSVLGSGQTTVMIVGISIATAAFSAAGPLLWVIASPRIDGTAGAAVAFGLINAIASIGSFLGPYIIGLGTQLTGSARSATVAVSVVVAVGGGAVMLLRRDIPVAKSVGGGDPVRETSA</sequence>
<feature type="transmembrane region" description="Helical" evidence="6">
    <location>
        <begin position="215"/>
        <end position="236"/>
    </location>
</feature>
<feature type="transmembrane region" description="Helical" evidence="6">
    <location>
        <begin position="109"/>
        <end position="132"/>
    </location>
</feature>
<dbReference type="FunFam" id="1.20.1250.20:FF:000018">
    <property type="entry name" value="MFS transporter permease"/>
    <property type="match status" value="1"/>
</dbReference>
<dbReference type="InterPro" id="IPR011701">
    <property type="entry name" value="MFS"/>
</dbReference>
<feature type="domain" description="Major facilitator superfamily (MFS) profile" evidence="7">
    <location>
        <begin position="1"/>
        <end position="397"/>
    </location>
</feature>
<dbReference type="CDD" id="cd17319">
    <property type="entry name" value="MFS_ExuT_GudP_like"/>
    <property type="match status" value="1"/>
</dbReference>
<dbReference type="InterPro" id="IPR036259">
    <property type="entry name" value="MFS_trans_sf"/>
</dbReference>
<dbReference type="InterPro" id="IPR020846">
    <property type="entry name" value="MFS_dom"/>
</dbReference>
<reference evidence="8 9" key="1">
    <citation type="submission" date="2020-08" db="EMBL/GenBank/DDBJ databases">
        <title>Amycolatopsis echigonensis JCM 21831.</title>
        <authorList>
            <person name="Tedsree N."/>
            <person name="Kuncharoen N."/>
            <person name="Likhitwitayawuid K."/>
            <person name="Tanasupawat S."/>
        </authorList>
    </citation>
    <scope>NUCLEOTIDE SEQUENCE [LARGE SCALE GENOMIC DNA]</scope>
    <source>
        <strain evidence="8 9">JCM 21831</strain>
    </source>
</reference>
<feature type="transmembrane region" description="Helical" evidence="6">
    <location>
        <begin position="47"/>
        <end position="69"/>
    </location>
</feature>
<evidence type="ECO:0000256" key="5">
    <source>
        <dbReference type="ARBA" id="ARBA00023136"/>
    </source>
</evidence>
<dbReference type="Pfam" id="PF07690">
    <property type="entry name" value="MFS_1"/>
    <property type="match status" value="1"/>
</dbReference>
<dbReference type="PANTHER" id="PTHR43791">
    <property type="entry name" value="PERMEASE-RELATED"/>
    <property type="match status" value="1"/>
</dbReference>
<evidence type="ECO:0000256" key="4">
    <source>
        <dbReference type="ARBA" id="ARBA00022989"/>
    </source>
</evidence>
<feature type="transmembrane region" description="Helical" evidence="6">
    <location>
        <begin position="306"/>
        <end position="328"/>
    </location>
</feature>
<keyword evidence="5 6" id="KW-0472">Membrane</keyword>
<organism evidence="8 9">
    <name type="scientific">Amycolatopsis echigonensis</name>
    <dbReference type="NCBI Taxonomy" id="2576905"/>
    <lineage>
        <taxon>Bacteria</taxon>
        <taxon>Bacillati</taxon>
        <taxon>Actinomycetota</taxon>
        <taxon>Actinomycetes</taxon>
        <taxon>Pseudonocardiales</taxon>
        <taxon>Pseudonocardiaceae</taxon>
        <taxon>Amycolatopsis</taxon>
    </lineage>
</organism>
<feature type="transmembrane region" description="Helical" evidence="6">
    <location>
        <begin position="14"/>
        <end position="35"/>
    </location>
</feature>
<dbReference type="AlphaFoldDB" id="A0A8E2B6G9"/>
<evidence type="ECO:0000313" key="8">
    <source>
        <dbReference type="EMBL" id="MBB2502350.1"/>
    </source>
</evidence>
<dbReference type="PROSITE" id="PS50850">
    <property type="entry name" value="MFS"/>
    <property type="match status" value="1"/>
</dbReference>
<dbReference type="GO" id="GO:0022857">
    <property type="term" value="F:transmembrane transporter activity"/>
    <property type="evidence" value="ECO:0007669"/>
    <property type="project" value="InterPro"/>
</dbReference>
<evidence type="ECO:0000256" key="1">
    <source>
        <dbReference type="ARBA" id="ARBA00004651"/>
    </source>
</evidence>
<dbReference type="Gene3D" id="1.20.1250.20">
    <property type="entry name" value="MFS general substrate transporter like domains"/>
    <property type="match status" value="2"/>
</dbReference>
<comment type="subcellular location">
    <subcellularLocation>
        <location evidence="1">Cell membrane</location>
        <topology evidence="1">Multi-pass membrane protein</topology>
    </subcellularLocation>
</comment>
<feature type="transmembrane region" description="Helical" evidence="6">
    <location>
        <begin position="75"/>
        <end position="97"/>
    </location>
</feature>
<dbReference type="PANTHER" id="PTHR43791:SF100">
    <property type="entry name" value="SUGAR TRANSPORTER"/>
    <property type="match status" value="1"/>
</dbReference>
<name>A0A8E2B6G9_9PSEU</name>
<evidence type="ECO:0000256" key="3">
    <source>
        <dbReference type="ARBA" id="ARBA00022692"/>
    </source>
</evidence>
<feature type="transmembrane region" description="Helical" evidence="6">
    <location>
        <begin position="281"/>
        <end position="300"/>
    </location>
</feature>
<feature type="transmembrane region" description="Helical" evidence="6">
    <location>
        <begin position="373"/>
        <end position="392"/>
    </location>
</feature>
<keyword evidence="4 6" id="KW-1133">Transmembrane helix</keyword>